<dbReference type="Proteomes" id="UP001224890">
    <property type="component" value="Unassembled WGS sequence"/>
</dbReference>
<reference evidence="1" key="1">
    <citation type="submission" date="2021-06" db="EMBL/GenBank/DDBJ databases">
        <title>Comparative genomics, transcriptomics and evolutionary studies reveal genomic signatures of adaptation to plant cell wall in hemibiotrophic fungi.</title>
        <authorList>
            <consortium name="DOE Joint Genome Institute"/>
            <person name="Baroncelli R."/>
            <person name="Diaz J.F."/>
            <person name="Benocci T."/>
            <person name="Peng M."/>
            <person name="Battaglia E."/>
            <person name="Haridas S."/>
            <person name="Andreopoulos W."/>
            <person name="Labutti K."/>
            <person name="Pangilinan J."/>
            <person name="Floch G.L."/>
            <person name="Makela M.R."/>
            <person name="Henrissat B."/>
            <person name="Grigoriev I.V."/>
            <person name="Crouch J.A."/>
            <person name="De Vries R.P."/>
            <person name="Sukno S.A."/>
            <person name="Thon M.R."/>
        </authorList>
    </citation>
    <scope>NUCLEOTIDE SEQUENCE</scope>
    <source>
        <strain evidence="1">CBS 193.32</strain>
    </source>
</reference>
<proteinExistence type="predicted"/>
<evidence type="ECO:0000313" key="2">
    <source>
        <dbReference type="Proteomes" id="UP001224890"/>
    </source>
</evidence>
<sequence length="82" mass="9198">MIIIMTIVDKLTMGRIEIELGTSCWAAIHCVAHLEESCDVPMWNNVIGLTHSCAKPTPIREKANRIAQWNRFCCKKSAPPTC</sequence>
<dbReference type="AlphaFoldDB" id="A0AAJ0AVM7"/>
<comment type="caution">
    <text evidence="1">The sequence shown here is derived from an EMBL/GenBank/DDBJ whole genome shotgun (WGS) entry which is preliminary data.</text>
</comment>
<dbReference type="EMBL" id="JAHMHR010000005">
    <property type="protein sequence ID" value="KAK1690653.1"/>
    <property type="molecule type" value="Genomic_DNA"/>
</dbReference>
<accession>A0AAJ0AVM7</accession>
<gene>
    <name evidence="1" type="ORF">BDP55DRAFT_302143</name>
</gene>
<keyword evidence="2" id="KW-1185">Reference proteome</keyword>
<evidence type="ECO:0000313" key="1">
    <source>
        <dbReference type="EMBL" id="KAK1690653.1"/>
    </source>
</evidence>
<protein>
    <submittedName>
        <fullName evidence="1">Uncharacterized protein</fullName>
    </submittedName>
</protein>
<name>A0AAJ0AVM7_9PEZI</name>
<organism evidence="1 2">
    <name type="scientific">Colletotrichum godetiae</name>
    <dbReference type="NCBI Taxonomy" id="1209918"/>
    <lineage>
        <taxon>Eukaryota</taxon>
        <taxon>Fungi</taxon>
        <taxon>Dikarya</taxon>
        <taxon>Ascomycota</taxon>
        <taxon>Pezizomycotina</taxon>
        <taxon>Sordariomycetes</taxon>
        <taxon>Hypocreomycetidae</taxon>
        <taxon>Glomerellales</taxon>
        <taxon>Glomerellaceae</taxon>
        <taxon>Colletotrichum</taxon>
        <taxon>Colletotrichum acutatum species complex</taxon>
    </lineage>
</organism>
<dbReference type="GeneID" id="85451159"/>
<dbReference type="RefSeq" id="XP_060434348.1">
    <property type="nucleotide sequence ID" value="XM_060566633.1"/>
</dbReference>